<name>A0A1F7V8V3_9BACT</name>
<dbReference type="InterPro" id="IPR010093">
    <property type="entry name" value="SinI_DNA-bd"/>
</dbReference>
<dbReference type="InterPro" id="IPR009061">
    <property type="entry name" value="DNA-bd_dom_put_sf"/>
</dbReference>
<dbReference type="AlphaFoldDB" id="A0A1F7V8V3"/>
<dbReference type="GO" id="GO:0003677">
    <property type="term" value="F:DNA binding"/>
    <property type="evidence" value="ECO:0007669"/>
    <property type="project" value="InterPro"/>
</dbReference>
<protein>
    <recommendedName>
        <fullName evidence="1">Helix-turn-helix domain-containing protein</fullName>
    </recommendedName>
</protein>
<dbReference type="InterPro" id="IPR041657">
    <property type="entry name" value="HTH_17"/>
</dbReference>
<gene>
    <name evidence="2" type="ORF">A3I41_04585</name>
</gene>
<feature type="domain" description="Helix-turn-helix" evidence="1">
    <location>
        <begin position="7"/>
        <end position="51"/>
    </location>
</feature>
<evidence type="ECO:0000259" key="1">
    <source>
        <dbReference type="Pfam" id="PF12728"/>
    </source>
</evidence>
<dbReference type="EMBL" id="MGEQ01000008">
    <property type="protein sequence ID" value="OGL86537.1"/>
    <property type="molecule type" value="Genomic_DNA"/>
</dbReference>
<dbReference type="Proteomes" id="UP000176593">
    <property type="component" value="Unassembled WGS sequence"/>
</dbReference>
<reference evidence="2 3" key="1">
    <citation type="journal article" date="2016" name="Nat. Commun.">
        <title>Thousands of microbial genomes shed light on interconnected biogeochemical processes in an aquifer system.</title>
        <authorList>
            <person name="Anantharaman K."/>
            <person name="Brown C.T."/>
            <person name="Hug L.A."/>
            <person name="Sharon I."/>
            <person name="Castelle C.J."/>
            <person name="Probst A.J."/>
            <person name="Thomas B.C."/>
            <person name="Singh A."/>
            <person name="Wilkins M.J."/>
            <person name="Karaoz U."/>
            <person name="Brodie E.L."/>
            <person name="Williams K.H."/>
            <person name="Hubbard S.S."/>
            <person name="Banfield J.F."/>
        </authorList>
    </citation>
    <scope>NUCLEOTIDE SEQUENCE [LARGE SCALE GENOMIC DNA]</scope>
</reference>
<dbReference type="NCBIfam" id="TIGR01764">
    <property type="entry name" value="excise"/>
    <property type="match status" value="1"/>
</dbReference>
<dbReference type="SUPFAM" id="SSF46955">
    <property type="entry name" value="Putative DNA-binding domain"/>
    <property type="match status" value="1"/>
</dbReference>
<comment type="caution">
    <text evidence="2">The sequence shown here is derived from an EMBL/GenBank/DDBJ whole genome shotgun (WGS) entry which is preliminary data.</text>
</comment>
<proteinExistence type="predicted"/>
<evidence type="ECO:0000313" key="2">
    <source>
        <dbReference type="EMBL" id="OGL86537.1"/>
    </source>
</evidence>
<dbReference type="Pfam" id="PF12728">
    <property type="entry name" value="HTH_17"/>
    <property type="match status" value="1"/>
</dbReference>
<evidence type="ECO:0000313" key="3">
    <source>
        <dbReference type="Proteomes" id="UP000176593"/>
    </source>
</evidence>
<accession>A0A1F7V8V3</accession>
<sequence>MQPIIRLSVSEASKLFGVSQRTVRRAISAQEITYVVVQGRYKINFESLLRWSQHTTTVRNKRDKQGIGQYVDQWKVKNKLFSPNPSAVHADV</sequence>
<organism evidence="2 3">
    <name type="scientific">Candidatus Uhrbacteria bacterium RIFCSPLOWO2_02_FULL_48_18</name>
    <dbReference type="NCBI Taxonomy" id="1802408"/>
    <lineage>
        <taxon>Bacteria</taxon>
        <taxon>Candidatus Uhriibacteriota</taxon>
    </lineage>
</organism>